<reference evidence="1" key="1">
    <citation type="submission" date="2020-04" db="EMBL/GenBank/DDBJ databases">
        <authorList>
            <person name="Chiriac C."/>
            <person name="Salcher M."/>
            <person name="Ghai R."/>
            <person name="Kavagutti S V."/>
        </authorList>
    </citation>
    <scope>NUCLEOTIDE SEQUENCE</scope>
</reference>
<accession>A0A6J5LAK1</accession>
<evidence type="ECO:0000313" key="1">
    <source>
        <dbReference type="EMBL" id="CAB4130276.1"/>
    </source>
</evidence>
<gene>
    <name evidence="1" type="ORF">UFOVP117_343</name>
</gene>
<organism evidence="1">
    <name type="scientific">uncultured Caudovirales phage</name>
    <dbReference type="NCBI Taxonomy" id="2100421"/>
    <lineage>
        <taxon>Viruses</taxon>
        <taxon>Duplodnaviria</taxon>
        <taxon>Heunggongvirae</taxon>
        <taxon>Uroviricota</taxon>
        <taxon>Caudoviricetes</taxon>
        <taxon>Peduoviridae</taxon>
        <taxon>Maltschvirus</taxon>
        <taxon>Maltschvirus maltsch</taxon>
    </lineage>
</organism>
<dbReference type="EMBL" id="LR796235">
    <property type="protein sequence ID" value="CAB4130276.1"/>
    <property type="molecule type" value="Genomic_DNA"/>
</dbReference>
<name>A0A6J5LAK1_9CAUD</name>
<proteinExistence type="predicted"/>
<sequence>MEQNNSNDLKKEILEKFENLNPIGNLFDVINYTSYENLDKFIVNMNEEQALYCIIEAVKCSYRRGVFNIEESEAISKSLRIISSK</sequence>
<protein>
    <submittedName>
        <fullName evidence="1">Uncharacterized protein</fullName>
    </submittedName>
</protein>